<feature type="region of interest" description="Disordered" evidence="5">
    <location>
        <begin position="746"/>
        <end position="776"/>
    </location>
</feature>
<evidence type="ECO:0000313" key="9">
    <source>
        <dbReference type="Proteomes" id="UP001141327"/>
    </source>
</evidence>
<dbReference type="Proteomes" id="UP001141327">
    <property type="component" value="Unassembled WGS sequence"/>
</dbReference>
<sequence length="776" mass="84791">MRKPVSRARRCLGRCCLPAPASLEDELFLSPWKKFLKYRQIPWKFLFHSLLCVLTLFSVLLPSGFTIREMISDNQRAITRHSLPDFDGELFDSNKERAIYLCSWNDTKEAFTRAITAYFRLNETTLAQYQQLGSTVGLSYEFYDDLATAKVNTVNTEFDEDYEDNPLVTAWFDKDFYPLLRRGSVNFAFLSSLLEVSTGTTVYWDVRVDFDFQDRGCLRETIDIGVFIAHVAQAQFNVEVALDVLVVFICVGLAYHLVVSLYRGGRLFRSLEGRLGPEARAAFHWSQLPMSIKLKFFDLWDVCSLISVVCNTVSAFLDYLILVGLYNSDAVADCFMGVGAAAAIVDMIRYLEYFPKFRVLVYTLRYSILDVLCFFVVGLILFMAYAVVGEALFSDRCVRFQDLGTSAATLFALLHGDEITQIFNCVYTTGPFLSRLYMYTYVFGFIVIVLYIFIQLIQHAHAHHTAHNAHDLGGLRAGWGGEGFTKASEELMEDPLERLERDMAAEASWDHVVRDLNQVAAERARHRGRGPHGSKQRRASKAAAGPKPKHRGSIDGSGATSGPPSSAQPPSAASSSGGGTGRPAVRHRPEGMQRKMAKLGLVDPGAEAASTASERSSDSDSGPSDAEGTGPRRRRPSHPPATGPHAPPAPATSRPVPVPVSDSVPFLASVGGVALVPNPAPGPARSAGPSPLQAPPLPRMGSSFRPGTTPLLSSSLVPGPAALGDLQAAMGALMADLDQWKRAAGQAILAPASPPLRPPPSPLQPPPSPLQQPPSR</sequence>
<feature type="transmembrane region" description="Helical" evidence="6">
    <location>
        <begin position="363"/>
        <end position="386"/>
    </location>
</feature>
<proteinExistence type="predicted"/>
<feature type="domain" description="Polycystin cation channel PKD1/PKD2" evidence="7">
    <location>
        <begin position="325"/>
        <end position="460"/>
    </location>
</feature>
<dbReference type="InterPro" id="IPR013122">
    <property type="entry name" value="PKD1_2_channel"/>
</dbReference>
<comment type="caution">
    <text evidence="8">The sequence shown here is derived from an EMBL/GenBank/DDBJ whole genome shotgun (WGS) entry which is preliminary data.</text>
</comment>
<feature type="transmembrane region" description="Helical" evidence="6">
    <location>
        <begin position="45"/>
        <end position="65"/>
    </location>
</feature>
<reference evidence="8" key="1">
    <citation type="journal article" date="2022" name="bioRxiv">
        <title>Genomics of Preaxostyla Flagellates Illuminates Evolutionary Transitions and the Path Towards Mitochondrial Loss.</title>
        <authorList>
            <person name="Novak L.V.F."/>
            <person name="Treitli S.C."/>
            <person name="Pyrih J."/>
            <person name="Halakuc P."/>
            <person name="Pipaliya S.V."/>
            <person name="Vacek V."/>
            <person name="Brzon O."/>
            <person name="Soukal P."/>
            <person name="Eme L."/>
            <person name="Dacks J.B."/>
            <person name="Karnkowska A."/>
            <person name="Elias M."/>
            <person name="Hampl V."/>
        </authorList>
    </citation>
    <scope>NUCLEOTIDE SEQUENCE</scope>
    <source>
        <strain evidence="8">RCP-MX</strain>
    </source>
</reference>
<name>A0ABQ8UA53_9EUKA</name>
<feature type="region of interest" description="Disordered" evidence="5">
    <location>
        <begin position="603"/>
        <end position="713"/>
    </location>
</feature>
<gene>
    <name evidence="8" type="ORF">PAPYR_9766</name>
</gene>
<dbReference type="Gene3D" id="1.10.287.70">
    <property type="match status" value="1"/>
</dbReference>
<feature type="compositionally biased region" description="Low complexity" evidence="5">
    <location>
        <begin position="605"/>
        <end position="628"/>
    </location>
</feature>
<feature type="compositionally biased region" description="Pro residues" evidence="5">
    <location>
        <begin position="752"/>
        <end position="776"/>
    </location>
</feature>
<keyword evidence="2 6" id="KW-0812">Transmembrane</keyword>
<dbReference type="InterPro" id="IPR039031">
    <property type="entry name" value="Mucolipin"/>
</dbReference>
<feature type="compositionally biased region" description="Low complexity" evidence="5">
    <location>
        <begin position="556"/>
        <end position="575"/>
    </location>
</feature>
<feature type="transmembrane region" description="Helical" evidence="6">
    <location>
        <begin position="240"/>
        <end position="262"/>
    </location>
</feature>
<evidence type="ECO:0000256" key="1">
    <source>
        <dbReference type="ARBA" id="ARBA00004141"/>
    </source>
</evidence>
<feature type="transmembrane region" description="Helical" evidence="6">
    <location>
        <begin position="299"/>
        <end position="324"/>
    </location>
</feature>
<feature type="region of interest" description="Disordered" evidence="5">
    <location>
        <begin position="523"/>
        <end position="589"/>
    </location>
</feature>
<keyword evidence="9" id="KW-1185">Reference proteome</keyword>
<evidence type="ECO:0000256" key="4">
    <source>
        <dbReference type="ARBA" id="ARBA00023136"/>
    </source>
</evidence>
<feature type="compositionally biased region" description="Basic residues" evidence="5">
    <location>
        <begin position="524"/>
        <end position="540"/>
    </location>
</feature>
<accession>A0ABQ8UA53</accession>
<evidence type="ECO:0000313" key="8">
    <source>
        <dbReference type="EMBL" id="KAJ4455301.1"/>
    </source>
</evidence>
<feature type="transmembrane region" description="Helical" evidence="6">
    <location>
        <begin position="436"/>
        <end position="454"/>
    </location>
</feature>
<protein>
    <recommendedName>
        <fullName evidence="7">Polycystin cation channel PKD1/PKD2 domain-containing protein</fullName>
    </recommendedName>
</protein>
<keyword evidence="4 6" id="KW-0472">Membrane</keyword>
<evidence type="ECO:0000256" key="5">
    <source>
        <dbReference type="SAM" id="MobiDB-lite"/>
    </source>
</evidence>
<dbReference type="Pfam" id="PF08016">
    <property type="entry name" value="PKD_channel"/>
    <property type="match status" value="1"/>
</dbReference>
<evidence type="ECO:0000256" key="3">
    <source>
        <dbReference type="ARBA" id="ARBA00022989"/>
    </source>
</evidence>
<organism evidence="8 9">
    <name type="scientific">Paratrimastix pyriformis</name>
    <dbReference type="NCBI Taxonomy" id="342808"/>
    <lineage>
        <taxon>Eukaryota</taxon>
        <taxon>Metamonada</taxon>
        <taxon>Preaxostyla</taxon>
        <taxon>Paratrimastigidae</taxon>
        <taxon>Paratrimastix</taxon>
    </lineage>
</organism>
<feature type="compositionally biased region" description="Low complexity" evidence="5">
    <location>
        <begin position="651"/>
        <end position="665"/>
    </location>
</feature>
<dbReference type="PANTHER" id="PTHR12127">
    <property type="entry name" value="MUCOLIPIN"/>
    <property type="match status" value="1"/>
</dbReference>
<dbReference type="EMBL" id="JAPMOS010000112">
    <property type="protein sequence ID" value="KAJ4455301.1"/>
    <property type="molecule type" value="Genomic_DNA"/>
</dbReference>
<comment type="subcellular location">
    <subcellularLocation>
        <location evidence="1">Membrane</location>
        <topology evidence="1">Multi-pass membrane protein</topology>
    </subcellularLocation>
</comment>
<evidence type="ECO:0000259" key="7">
    <source>
        <dbReference type="Pfam" id="PF08016"/>
    </source>
</evidence>
<evidence type="ECO:0000256" key="2">
    <source>
        <dbReference type="ARBA" id="ARBA00022692"/>
    </source>
</evidence>
<feature type="compositionally biased region" description="Pro residues" evidence="5">
    <location>
        <begin position="638"/>
        <end position="650"/>
    </location>
</feature>
<keyword evidence="3 6" id="KW-1133">Transmembrane helix</keyword>
<evidence type="ECO:0000256" key="6">
    <source>
        <dbReference type="SAM" id="Phobius"/>
    </source>
</evidence>
<dbReference type="PANTHER" id="PTHR12127:SF7">
    <property type="entry name" value="SD02261P"/>
    <property type="match status" value="1"/>
</dbReference>